<name>A0A3P5ZI95_BRACM</name>
<accession>A0A3P5ZI95</accession>
<dbReference type="Gene3D" id="1.25.10.10">
    <property type="entry name" value="Leucine-rich Repeat Variant"/>
    <property type="match status" value="2"/>
</dbReference>
<gene>
    <name evidence="4" type="ORF">BRAA01T01776Z</name>
</gene>
<dbReference type="EMBL" id="LR031571">
    <property type="protein sequence ID" value="VDC75274.1"/>
    <property type="molecule type" value="Genomic_DNA"/>
</dbReference>
<feature type="region of interest" description="Disordered" evidence="1">
    <location>
        <begin position="1"/>
        <end position="38"/>
    </location>
</feature>
<protein>
    <recommendedName>
        <fullName evidence="5">TOG domain-containing protein</fullName>
    </recommendedName>
</protein>
<feature type="domain" description="TORTIFOLIA1/TORL1-2 C-terminal" evidence="2">
    <location>
        <begin position="809"/>
        <end position="942"/>
    </location>
</feature>
<dbReference type="PANTHER" id="PTHR31355:SF7">
    <property type="entry name" value="MICROTUBULE-ASSOCIATED PROTEIN TORTIFOLIA1"/>
    <property type="match status" value="1"/>
</dbReference>
<dbReference type="GO" id="GO:0008017">
    <property type="term" value="F:microtubule binding"/>
    <property type="evidence" value="ECO:0007669"/>
    <property type="project" value="InterPro"/>
</dbReference>
<feature type="region of interest" description="Disordered" evidence="1">
    <location>
        <begin position="709"/>
        <end position="743"/>
    </location>
</feature>
<evidence type="ECO:0000259" key="2">
    <source>
        <dbReference type="Pfam" id="PF24713"/>
    </source>
</evidence>
<feature type="compositionally biased region" description="Polar residues" evidence="1">
    <location>
        <begin position="711"/>
        <end position="732"/>
    </location>
</feature>
<dbReference type="SUPFAM" id="SSF48371">
    <property type="entry name" value="ARM repeat"/>
    <property type="match status" value="1"/>
</dbReference>
<feature type="region of interest" description="Disordered" evidence="1">
    <location>
        <begin position="670"/>
        <end position="695"/>
    </location>
</feature>
<dbReference type="InterPro" id="IPR057599">
    <property type="entry name" value="TORTIFOLIA1/TORL1-2_C"/>
</dbReference>
<feature type="domain" description="TORTIFOLIA1/SINE1-2 N-terminal" evidence="3">
    <location>
        <begin position="46"/>
        <end position="245"/>
    </location>
</feature>
<dbReference type="PANTHER" id="PTHR31355">
    <property type="entry name" value="MICROTUBULE-ASSOCIATED PROTEIN TORTIFOLIA1"/>
    <property type="match status" value="1"/>
</dbReference>
<dbReference type="FunFam" id="1.25.10.10:FF:000339">
    <property type="entry name" value="Microtubule-associated protein TORTIFOLIA1"/>
    <property type="match status" value="1"/>
</dbReference>
<evidence type="ECO:0000313" key="4">
    <source>
        <dbReference type="EMBL" id="VDC75274.1"/>
    </source>
</evidence>
<organism evidence="4">
    <name type="scientific">Brassica campestris</name>
    <name type="common">Field mustard</name>
    <dbReference type="NCBI Taxonomy" id="3711"/>
    <lineage>
        <taxon>Eukaryota</taxon>
        <taxon>Viridiplantae</taxon>
        <taxon>Streptophyta</taxon>
        <taxon>Embryophyta</taxon>
        <taxon>Tracheophyta</taxon>
        <taxon>Spermatophyta</taxon>
        <taxon>Magnoliopsida</taxon>
        <taxon>eudicotyledons</taxon>
        <taxon>Gunneridae</taxon>
        <taxon>Pentapetalae</taxon>
        <taxon>rosids</taxon>
        <taxon>malvids</taxon>
        <taxon>Brassicales</taxon>
        <taxon>Brassicaceae</taxon>
        <taxon>Brassiceae</taxon>
        <taxon>Brassica</taxon>
    </lineage>
</organism>
<feature type="domain" description="TORTIFOLIA1/SINE1-2 N-terminal" evidence="3">
    <location>
        <begin position="328"/>
        <end position="411"/>
    </location>
</feature>
<dbReference type="InterPro" id="IPR033337">
    <property type="entry name" value="TORTIFOLIA1/SINE1-2"/>
</dbReference>
<evidence type="ECO:0008006" key="5">
    <source>
        <dbReference type="Google" id="ProtNLM"/>
    </source>
</evidence>
<dbReference type="Pfam" id="PF24714">
    <property type="entry name" value="TOR1L1_N"/>
    <property type="match status" value="2"/>
</dbReference>
<dbReference type="InterPro" id="IPR057600">
    <property type="entry name" value="TORTIFOLIA1/SINE1-2_N"/>
</dbReference>
<dbReference type="Pfam" id="PF24713">
    <property type="entry name" value="TOR1L1_C"/>
    <property type="match status" value="1"/>
</dbReference>
<feature type="region of interest" description="Disordered" evidence="1">
    <location>
        <begin position="496"/>
        <end position="586"/>
    </location>
</feature>
<reference evidence="4" key="1">
    <citation type="submission" date="2018-11" db="EMBL/GenBank/DDBJ databases">
        <authorList>
            <consortium name="Genoscope - CEA"/>
            <person name="William W."/>
        </authorList>
    </citation>
    <scope>NUCLEOTIDE SEQUENCE</scope>
</reference>
<proteinExistence type="predicted"/>
<evidence type="ECO:0000256" key="1">
    <source>
        <dbReference type="SAM" id="MobiDB-lite"/>
    </source>
</evidence>
<dbReference type="InterPro" id="IPR011989">
    <property type="entry name" value="ARM-like"/>
</dbReference>
<sequence>MSTPSSSASAAKPTRPARSSNATARSSSSNSNSNSHSLTSFQAMVEQKQKILTSISKLADRDTYQIAVEDLEKTIQSLTPETLPMFLNCLYDSCSDPKPAVKKECLHLLSYVCSLHSDSTAAHLTRIIAQIVKRLKDPDSGVRDACRDTIGALSGIYLKGREEGSNTLAVGLFVKPLFEAMGEQNKVVQSGAAMCMARMVESAATPPVASFQKLCPRICKLLSNSSFLAKASLLPVVSSLSQVCSEPLNLICDNGLYIFFEIMYVCMYIHSITSPYCLRVKSYPTFVYPRLLFSFRLTRLMKFGGGFKKLSVSLLLIVRCYSNRAITFVQVGAIAPQSLESLLESIHDCLGSTDWVTRKAAAETLTSLASHSSSLLKDRTDSTLAALETCRFDKIKPVRETVTEALQLWKKISGKCLDGAPDESNLSDLMKKEASDGSILSPDSASKAKGGLPEKAAVMLKKKAPALSDKDFNPEFFQRLERRQSVEVVVPRRCKNEDGEELGPDDLNAMGSSNRFKNIQSNDHGFPDSKFHNLESGSDKLVKGRSDGNISQAGTSADDKAGGVNGKQTAGNHAAISDTDNHSDGSFTSNRGNWSAIQRQLLQLERQQTNLMNMLQEFIGGSHDSMVTLEGRVRGLERIVEDMARDLSISSGRRGNPTAGFGKYNSFANYSSGKYNGRGPGDRGSQPDGAMRGRMWSSDMQDDWFMHQHGASRNGQTGPRRSPRSEQYQNEHMGNGRRGWDNKAAGTIRYGEGPSARSVWQASKDEATLEAIRVAGEDGAVTRPTRVAAVPEAEAMGDEESEGQERDPIWSSWSNAMHSLRVGDVDSAYAEVLCAGDQHLIIKLMDKTGPSLDQMSNEIANEALNFIAQFLLDHNLYDICLSWIQQLLELVLQDGADTFGVPMELKSDILFNLQDACSTMDPPEEWEGPAPEELVMQLASVWEIDLQQFDK</sequence>
<dbReference type="GO" id="GO:0005874">
    <property type="term" value="C:microtubule"/>
    <property type="evidence" value="ECO:0007669"/>
    <property type="project" value="InterPro"/>
</dbReference>
<dbReference type="InterPro" id="IPR016024">
    <property type="entry name" value="ARM-type_fold"/>
</dbReference>
<feature type="compositionally biased region" description="Polar residues" evidence="1">
    <location>
        <begin position="510"/>
        <end position="523"/>
    </location>
</feature>
<feature type="compositionally biased region" description="Basic and acidic residues" evidence="1">
    <location>
        <begin position="525"/>
        <end position="546"/>
    </location>
</feature>
<dbReference type="AlphaFoldDB" id="A0A3P5ZI95"/>
<evidence type="ECO:0000259" key="3">
    <source>
        <dbReference type="Pfam" id="PF24714"/>
    </source>
</evidence>